<evidence type="ECO:0000313" key="3">
    <source>
        <dbReference type="Proteomes" id="UP001358586"/>
    </source>
</evidence>
<accession>A0ABR0NGY8</accession>
<evidence type="ECO:0000313" key="2">
    <source>
        <dbReference type="EMBL" id="KAK5793248.1"/>
    </source>
</evidence>
<name>A0ABR0NGY8_GOSAR</name>
<feature type="region of interest" description="Disordered" evidence="1">
    <location>
        <begin position="105"/>
        <end position="128"/>
    </location>
</feature>
<organism evidence="2 3">
    <name type="scientific">Gossypium arboreum</name>
    <name type="common">Tree cotton</name>
    <name type="synonym">Gossypium nanking</name>
    <dbReference type="NCBI Taxonomy" id="29729"/>
    <lineage>
        <taxon>Eukaryota</taxon>
        <taxon>Viridiplantae</taxon>
        <taxon>Streptophyta</taxon>
        <taxon>Embryophyta</taxon>
        <taxon>Tracheophyta</taxon>
        <taxon>Spermatophyta</taxon>
        <taxon>Magnoliopsida</taxon>
        <taxon>eudicotyledons</taxon>
        <taxon>Gunneridae</taxon>
        <taxon>Pentapetalae</taxon>
        <taxon>rosids</taxon>
        <taxon>malvids</taxon>
        <taxon>Malvales</taxon>
        <taxon>Malvaceae</taxon>
        <taxon>Malvoideae</taxon>
        <taxon>Gossypium</taxon>
    </lineage>
</organism>
<gene>
    <name evidence="2" type="ORF">PVK06_034388</name>
</gene>
<dbReference type="EMBL" id="JARKNE010000010">
    <property type="protein sequence ID" value="KAK5793248.1"/>
    <property type="molecule type" value="Genomic_DNA"/>
</dbReference>
<sequence length="128" mass="14448">MSNDDYRWPKGPFVSDADGTSSPSWMIMAPMGGKEQAQVDKCVESDKVELEKEGPYTIIEHENSKVDFQKQIEVKELSEELSIIEETSGFSEDSVKEIPHVSNILEEIPHHESTEDVPQNEHSNEDGE</sequence>
<keyword evidence="3" id="KW-1185">Reference proteome</keyword>
<proteinExistence type="predicted"/>
<comment type="caution">
    <text evidence="2">The sequence shown here is derived from an EMBL/GenBank/DDBJ whole genome shotgun (WGS) entry which is preliminary data.</text>
</comment>
<reference evidence="2 3" key="1">
    <citation type="submission" date="2023-03" db="EMBL/GenBank/DDBJ databases">
        <title>WGS of Gossypium arboreum.</title>
        <authorList>
            <person name="Yu D."/>
        </authorList>
    </citation>
    <scope>NUCLEOTIDE SEQUENCE [LARGE SCALE GENOMIC DNA]</scope>
    <source>
        <tissue evidence="2">Leaf</tissue>
    </source>
</reference>
<evidence type="ECO:0000256" key="1">
    <source>
        <dbReference type="SAM" id="MobiDB-lite"/>
    </source>
</evidence>
<dbReference type="Proteomes" id="UP001358586">
    <property type="component" value="Chromosome 10"/>
</dbReference>
<feature type="region of interest" description="Disordered" evidence="1">
    <location>
        <begin position="1"/>
        <end position="22"/>
    </location>
</feature>
<protein>
    <submittedName>
        <fullName evidence="2">Uncharacterized protein</fullName>
    </submittedName>
</protein>